<comment type="caution">
    <text evidence="2">The sequence shown here is derived from an EMBL/GenBank/DDBJ whole genome shotgun (WGS) entry which is preliminary data.</text>
</comment>
<evidence type="ECO:0000313" key="2">
    <source>
        <dbReference type="EMBL" id="TDO47958.1"/>
    </source>
</evidence>
<dbReference type="EMBL" id="SNWQ01000008">
    <property type="protein sequence ID" value="TDO47958.1"/>
    <property type="molecule type" value="Genomic_DNA"/>
</dbReference>
<dbReference type="Proteomes" id="UP000295388">
    <property type="component" value="Unassembled WGS sequence"/>
</dbReference>
<sequence length="66" mass="7291">MPRGRINGDWDPADTAAMTERIETKIEEYAPGFTDRITARRVLTSPELERRDATSSAARSTAGPRA</sequence>
<protein>
    <submittedName>
        <fullName evidence="2">Uncharacterized protein</fullName>
    </submittedName>
</protein>
<dbReference type="AlphaFoldDB" id="A0A4R6KD17"/>
<proteinExistence type="predicted"/>
<feature type="compositionally biased region" description="Low complexity" evidence="1">
    <location>
        <begin position="54"/>
        <end position="66"/>
    </location>
</feature>
<accession>A0A4R6KD17</accession>
<organism evidence="2 3">
    <name type="scientific">Kribbella caucasensis</name>
    <dbReference type="NCBI Taxonomy" id="2512215"/>
    <lineage>
        <taxon>Bacteria</taxon>
        <taxon>Bacillati</taxon>
        <taxon>Actinomycetota</taxon>
        <taxon>Actinomycetes</taxon>
        <taxon>Propionibacteriales</taxon>
        <taxon>Kribbellaceae</taxon>
        <taxon>Kribbella</taxon>
    </lineage>
</organism>
<keyword evidence="3" id="KW-1185">Reference proteome</keyword>
<feature type="region of interest" description="Disordered" evidence="1">
    <location>
        <begin position="44"/>
        <end position="66"/>
    </location>
</feature>
<evidence type="ECO:0000256" key="1">
    <source>
        <dbReference type="SAM" id="MobiDB-lite"/>
    </source>
</evidence>
<reference evidence="2 3" key="1">
    <citation type="submission" date="2019-03" db="EMBL/GenBank/DDBJ databases">
        <title>Genomic Encyclopedia of Type Strains, Phase III (KMG-III): the genomes of soil and plant-associated and newly described type strains.</title>
        <authorList>
            <person name="Whitman W."/>
        </authorList>
    </citation>
    <scope>NUCLEOTIDE SEQUENCE [LARGE SCALE GENOMIC DNA]</scope>
    <source>
        <strain evidence="2 3">VKM Ac-2527</strain>
    </source>
</reference>
<gene>
    <name evidence="2" type="ORF">EV643_108275</name>
</gene>
<evidence type="ECO:0000313" key="3">
    <source>
        <dbReference type="Proteomes" id="UP000295388"/>
    </source>
</evidence>
<name>A0A4R6KD17_9ACTN</name>